<dbReference type="InterPro" id="IPR035992">
    <property type="entry name" value="Ricin_B-like_lectins"/>
</dbReference>
<proteinExistence type="predicted"/>
<keyword evidence="4" id="KW-1185">Reference proteome</keyword>
<dbReference type="SMART" id="SM00458">
    <property type="entry name" value="RICIN"/>
    <property type="match status" value="1"/>
</dbReference>
<dbReference type="Pfam" id="PF00652">
    <property type="entry name" value="Ricin_B_lectin"/>
    <property type="match status" value="1"/>
</dbReference>
<evidence type="ECO:0000313" key="3">
    <source>
        <dbReference type="EMBL" id="CAG7625565.1"/>
    </source>
</evidence>
<dbReference type="PROSITE" id="PS50231">
    <property type="entry name" value="RICIN_B_LECTIN"/>
    <property type="match status" value="1"/>
</dbReference>
<dbReference type="InterPro" id="IPR006311">
    <property type="entry name" value="TAT_signal"/>
</dbReference>
<dbReference type="InterPro" id="IPR000772">
    <property type="entry name" value="Ricin_B_lectin"/>
</dbReference>
<sequence length="178" mass="19094">MRFRRRTGLLALSAAAAALAGLGVGAGTAQAETGFTINGFGTGQCLVSDAGNTFVQVTTCNKLAPNQQWKVLPNIGSGLITLENIGTQKCMGVDNNLNRASILLLPCDLGKVAQGWQKITTSQTGLVMLKSGFGGNKCLDRPTEFTRDFEPMQLWDCSDPHDSIFHSTHDEQRMKFGS</sequence>
<dbReference type="Proteomes" id="UP001153328">
    <property type="component" value="Unassembled WGS sequence"/>
</dbReference>
<comment type="caution">
    <text evidence="3">The sequence shown here is derived from an EMBL/GenBank/DDBJ whole genome shotgun (WGS) entry which is preliminary data.</text>
</comment>
<dbReference type="SUPFAM" id="SSF50370">
    <property type="entry name" value="Ricin B-like lectins"/>
    <property type="match status" value="1"/>
</dbReference>
<accession>A0A9W4E959</accession>
<dbReference type="PROSITE" id="PS51318">
    <property type="entry name" value="TAT"/>
    <property type="match status" value="1"/>
</dbReference>
<name>A0A9W4E959_9ACTN</name>
<protein>
    <recommendedName>
        <fullName evidence="2">Ricin B lectin domain-containing protein</fullName>
    </recommendedName>
</protein>
<gene>
    <name evidence="3" type="ORF">SBRY_20171</name>
</gene>
<feature type="domain" description="Ricin B lectin" evidence="2">
    <location>
        <begin position="34"/>
        <end position="168"/>
    </location>
</feature>
<feature type="chain" id="PRO_5040917823" description="Ricin B lectin domain-containing protein" evidence="1">
    <location>
        <begin position="32"/>
        <end position="178"/>
    </location>
</feature>
<keyword evidence="1" id="KW-0732">Signal</keyword>
<organism evidence="3 4">
    <name type="scientific">Actinacidiphila bryophytorum</name>
    <dbReference type="NCBI Taxonomy" id="1436133"/>
    <lineage>
        <taxon>Bacteria</taxon>
        <taxon>Bacillati</taxon>
        <taxon>Actinomycetota</taxon>
        <taxon>Actinomycetes</taxon>
        <taxon>Kitasatosporales</taxon>
        <taxon>Streptomycetaceae</taxon>
        <taxon>Actinacidiphila</taxon>
    </lineage>
</organism>
<evidence type="ECO:0000259" key="2">
    <source>
        <dbReference type="SMART" id="SM00458"/>
    </source>
</evidence>
<dbReference type="CDD" id="cd00161">
    <property type="entry name" value="beta-trefoil_Ricin-like"/>
    <property type="match status" value="1"/>
</dbReference>
<dbReference type="Gene3D" id="2.80.10.50">
    <property type="match status" value="1"/>
</dbReference>
<dbReference type="AlphaFoldDB" id="A0A9W4E959"/>
<reference evidence="3" key="1">
    <citation type="submission" date="2021-06" db="EMBL/GenBank/DDBJ databases">
        <authorList>
            <person name="Arsene-Ploetze F."/>
        </authorList>
    </citation>
    <scope>NUCLEOTIDE SEQUENCE</scope>
    <source>
        <strain evidence="3">SBRY1</strain>
    </source>
</reference>
<dbReference type="CDD" id="cd23385">
    <property type="entry name" value="beta-trefoil_Ricin_MRC-like"/>
    <property type="match status" value="1"/>
</dbReference>
<dbReference type="RefSeq" id="WP_205042354.1">
    <property type="nucleotide sequence ID" value="NZ_CAJVAX010000012.1"/>
</dbReference>
<evidence type="ECO:0000313" key="4">
    <source>
        <dbReference type="Proteomes" id="UP001153328"/>
    </source>
</evidence>
<dbReference type="EMBL" id="CAJVAX010000012">
    <property type="protein sequence ID" value="CAG7625565.1"/>
    <property type="molecule type" value="Genomic_DNA"/>
</dbReference>
<evidence type="ECO:0000256" key="1">
    <source>
        <dbReference type="SAM" id="SignalP"/>
    </source>
</evidence>
<feature type="signal peptide" evidence="1">
    <location>
        <begin position="1"/>
        <end position="31"/>
    </location>
</feature>